<dbReference type="GO" id="GO:0000287">
    <property type="term" value="F:magnesium ion binding"/>
    <property type="evidence" value="ECO:0007669"/>
    <property type="project" value="InterPro"/>
</dbReference>
<name>A0AAD3D5H3_9STRA</name>
<protein>
    <submittedName>
        <fullName evidence="1">Uncharacterized protein</fullName>
    </submittedName>
</protein>
<keyword evidence="2" id="KW-1185">Reference proteome</keyword>
<comment type="caution">
    <text evidence="1">The sequence shown here is derived from an EMBL/GenBank/DDBJ whole genome shotgun (WGS) entry which is preliminary data.</text>
</comment>
<dbReference type="Gene3D" id="3.90.470.20">
    <property type="entry name" value="4'-phosphopantetheinyl transferase domain"/>
    <property type="match status" value="1"/>
</dbReference>
<dbReference type="InterPro" id="IPR037143">
    <property type="entry name" value="4-PPantetheinyl_Trfase_dom_sf"/>
</dbReference>
<proteinExistence type="predicted"/>
<accession>A0AAD3D5H3</accession>
<dbReference type="EMBL" id="BLLK01000058">
    <property type="protein sequence ID" value="GFH57832.1"/>
    <property type="molecule type" value="Genomic_DNA"/>
</dbReference>
<evidence type="ECO:0000313" key="2">
    <source>
        <dbReference type="Proteomes" id="UP001054902"/>
    </source>
</evidence>
<evidence type="ECO:0000313" key="1">
    <source>
        <dbReference type="EMBL" id="GFH57832.1"/>
    </source>
</evidence>
<dbReference type="Proteomes" id="UP001054902">
    <property type="component" value="Unassembled WGS sequence"/>
</dbReference>
<dbReference type="GO" id="GO:0008897">
    <property type="term" value="F:holo-[acyl-carrier-protein] synthase activity"/>
    <property type="evidence" value="ECO:0007669"/>
    <property type="project" value="InterPro"/>
</dbReference>
<sequence>MTVSSSITLEVIDISLDTKEVASSNHGKDEDVVVQLVTDVVSKCDVFDASKDVSDAPPILSTSRSLLQSFKRFGVNSRRQVEEEKEKVVKSVARFLKVNDRYIALTSLLLKSYLYHTLTVESLSAKESEIVERRNKIKRVTILPKTEKGRPYMPSIDISFSISHQYPFVGMAYMKDKSAERIPRGHENLLMSS</sequence>
<gene>
    <name evidence="1" type="ORF">CTEN210_14309</name>
</gene>
<organism evidence="1 2">
    <name type="scientific">Chaetoceros tenuissimus</name>
    <dbReference type="NCBI Taxonomy" id="426638"/>
    <lineage>
        <taxon>Eukaryota</taxon>
        <taxon>Sar</taxon>
        <taxon>Stramenopiles</taxon>
        <taxon>Ochrophyta</taxon>
        <taxon>Bacillariophyta</taxon>
        <taxon>Coscinodiscophyceae</taxon>
        <taxon>Chaetocerotophycidae</taxon>
        <taxon>Chaetocerotales</taxon>
        <taxon>Chaetocerotaceae</taxon>
        <taxon>Chaetoceros</taxon>
    </lineage>
</organism>
<reference evidence="1 2" key="1">
    <citation type="journal article" date="2021" name="Sci. Rep.">
        <title>The genome of the diatom Chaetoceros tenuissimus carries an ancient integrated fragment of an extant virus.</title>
        <authorList>
            <person name="Hongo Y."/>
            <person name="Kimura K."/>
            <person name="Takaki Y."/>
            <person name="Yoshida Y."/>
            <person name="Baba S."/>
            <person name="Kobayashi G."/>
            <person name="Nagasaki K."/>
            <person name="Hano T."/>
            <person name="Tomaru Y."/>
        </authorList>
    </citation>
    <scope>NUCLEOTIDE SEQUENCE [LARGE SCALE GENOMIC DNA]</scope>
    <source>
        <strain evidence="1 2">NIES-3715</strain>
    </source>
</reference>
<dbReference type="AlphaFoldDB" id="A0AAD3D5H3"/>